<proteinExistence type="predicted"/>
<dbReference type="SUPFAM" id="SSF160350">
    <property type="entry name" value="Rnp2-like"/>
    <property type="match status" value="1"/>
</dbReference>
<dbReference type="Proteomes" id="UP000261520">
    <property type="component" value="Unplaced"/>
</dbReference>
<evidence type="ECO:0000256" key="1">
    <source>
        <dbReference type="ARBA" id="ARBA00022694"/>
    </source>
</evidence>
<dbReference type="GO" id="GO:0001682">
    <property type="term" value="P:tRNA 5'-leader removal"/>
    <property type="evidence" value="ECO:0007669"/>
    <property type="project" value="TreeGrafter"/>
</dbReference>
<dbReference type="Ensembl" id="ENSPMGT00000001242.1">
    <property type="protein sequence ID" value="ENSPMGP00000001175.1"/>
    <property type="gene ID" value="ENSPMGG00000001061.1"/>
</dbReference>
<dbReference type="InterPro" id="IPR038085">
    <property type="entry name" value="Rnp2-like_sf"/>
</dbReference>
<dbReference type="PANTHER" id="PTHR15441:SF1">
    <property type="entry name" value="RIBONUCLEASE P PROTEIN SUBUNIT P14"/>
    <property type="match status" value="1"/>
</dbReference>
<organism evidence="2 3">
    <name type="scientific">Periophthalmus magnuspinnatus</name>
    <dbReference type="NCBI Taxonomy" id="409849"/>
    <lineage>
        <taxon>Eukaryota</taxon>
        <taxon>Metazoa</taxon>
        <taxon>Chordata</taxon>
        <taxon>Craniata</taxon>
        <taxon>Vertebrata</taxon>
        <taxon>Euteleostomi</taxon>
        <taxon>Actinopterygii</taxon>
        <taxon>Neopterygii</taxon>
        <taxon>Teleostei</taxon>
        <taxon>Neoteleostei</taxon>
        <taxon>Acanthomorphata</taxon>
        <taxon>Gobiaria</taxon>
        <taxon>Gobiiformes</taxon>
        <taxon>Gobioidei</taxon>
        <taxon>Gobiidae</taxon>
        <taxon>Oxudercinae</taxon>
        <taxon>Periophthalmus</taxon>
    </lineage>
</organism>
<sequence length="101" mass="11544">MSCGTEKKKAVDLHQGVLQKNLSPERYLKIQLYVGAALNFDLLEHSDVSNVAVLKVSKDDLVKLWSSLTLQGFYKNHRCAFRVLQVLDWAWTRTKPGLKQD</sequence>
<keyword evidence="3" id="KW-1185">Reference proteome</keyword>
<dbReference type="PANTHER" id="PTHR15441">
    <property type="entry name" value="RIBONUCLEASE P PROTEIN SUBUNIT P14"/>
    <property type="match status" value="1"/>
</dbReference>
<evidence type="ECO:0000313" key="3">
    <source>
        <dbReference type="Proteomes" id="UP000261520"/>
    </source>
</evidence>
<reference evidence="2" key="1">
    <citation type="submission" date="2025-08" db="UniProtKB">
        <authorList>
            <consortium name="Ensembl"/>
        </authorList>
    </citation>
    <scope>IDENTIFICATION</scope>
</reference>
<dbReference type="STRING" id="409849.ENSPMGP00000001175"/>
<dbReference type="GO" id="GO:0033204">
    <property type="term" value="F:ribonuclease P RNA binding"/>
    <property type="evidence" value="ECO:0007669"/>
    <property type="project" value="TreeGrafter"/>
</dbReference>
<dbReference type="GO" id="GO:0030681">
    <property type="term" value="C:multimeric ribonuclease P complex"/>
    <property type="evidence" value="ECO:0007669"/>
    <property type="project" value="TreeGrafter"/>
</dbReference>
<dbReference type="AlphaFoldDB" id="A0A3B3Z999"/>
<name>A0A3B3Z999_9GOBI</name>
<dbReference type="GO" id="GO:0005730">
    <property type="term" value="C:nucleolus"/>
    <property type="evidence" value="ECO:0007669"/>
    <property type="project" value="TreeGrafter"/>
</dbReference>
<accession>A0A3B3Z999</accession>
<keyword evidence="1" id="KW-0819">tRNA processing</keyword>
<evidence type="ECO:0000313" key="2">
    <source>
        <dbReference type="Ensembl" id="ENSPMGP00000001175.1"/>
    </source>
</evidence>
<protein>
    <submittedName>
        <fullName evidence="2">Uncharacterized protein</fullName>
    </submittedName>
</protein>
<dbReference type="Gene3D" id="3.30.70.3250">
    <property type="entry name" value="Ribonuclease P, Pop5 subunit"/>
    <property type="match status" value="1"/>
</dbReference>
<reference evidence="2" key="2">
    <citation type="submission" date="2025-09" db="UniProtKB">
        <authorList>
            <consortium name="Ensembl"/>
        </authorList>
    </citation>
    <scope>IDENTIFICATION</scope>
</reference>